<sequence>MIHSVRCDKKSFKTVEFTPGFNVVLADRTKEST</sequence>
<gene>
    <name evidence="1" type="ORF">S01H1_84296</name>
</gene>
<comment type="caution">
    <text evidence="1">The sequence shown here is derived from an EMBL/GenBank/DDBJ whole genome shotgun (WGS) entry which is preliminary data.</text>
</comment>
<reference evidence="1" key="1">
    <citation type="journal article" date="2014" name="Front. Microbiol.">
        <title>High frequency of phylogenetically diverse reductive dehalogenase-homologous genes in deep subseafloor sedimentary metagenomes.</title>
        <authorList>
            <person name="Kawai M."/>
            <person name="Futagami T."/>
            <person name="Toyoda A."/>
            <person name="Takaki Y."/>
            <person name="Nishi S."/>
            <person name="Hori S."/>
            <person name="Arai W."/>
            <person name="Tsubouchi T."/>
            <person name="Morono Y."/>
            <person name="Uchiyama I."/>
            <person name="Ito T."/>
            <person name="Fujiyama A."/>
            <person name="Inagaki F."/>
            <person name="Takami H."/>
        </authorList>
    </citation>
    <scope>NUCLEOTIDE SEQUENCE</scope>
    <source>
        <strain evidence="1">Expedition CK06-06</strain>
    </source>
</reference>
<accession>X0XFR4</accession>
<organism evidence="1">
    <name type="scientific">marine sediment metagenome</name>
    <dbReference type="NCBI Taxonomy" id="412755"/>
    <lineage>
        <taxon>unclassified sequences</taxon>
        <taxon>metagenomes</taxon>
        <taxon>ecological metagenomes</taxon>
    </lineage>
</organism>
<dbReference type="EMBL" id="BARS01057510">
    <property type="protein sequence ID" value="GAG42014.1"/>
    <property type="molecule type" value="Genomic_DNA"/>
</dbReference>
<feature type="non-terminal residue" evidence="1">
    <location>
        <position position="33"/>
    </location>
</feature>
<proteinExistence type="predicted"/>
<name>X0XFR4_9ZZZZ</name>
<evidence type="ECO:0000313" key="1">
    <source>
        <dbReference type="EMBL" id="GAG42014.1"/>
    </source>
</evidence>
<protein>
    <submittedName>
        <fullName evidence="1">Uncharacterized protein</fullName>
    </submittedName>
</protein>
<dbReference type="AlphaFoldDB" id="X0XFR4"/>